<dbReference type="AlphaFoldDB" id="A0A369XJE4"/>
<evidence type="ECO:0000256" key="1">
    <source>
        <dbReference type="ARBA" id="ARBA00000085"/>
    </source>
</evidence>
<evidence type="ECO:0000259" key="10">
    <source>
        <dbReference type="PROSITE" id="PS50839"/>
    </source>
</evidence>
<evidence type="ECO:0000313" key="12">
    <source>
        <dbReference type="Proteomes" id="UP000253831"/>
    </source>
</evidence>
<dbReference type="Pfam" id="PF03924">
    <property type="entry name" value="CHASE"/>
    <property type="match status" value="1"/>
</dbReference>
<comment type="subcellular location">
    <subcellularLocation>
        <location evidence="2">Membrane</location>
    </subcellularLocation>
</comment>
<feature type="domain" description="PAC" evidence="9">
    <location>
        <begin position="444"/>
        <end position="499"/>
    </location>
</feature>
<dbReference type="SUPFAM" id="SSF55874">
    <property type="entry name" value="ATPase domain of HSP90 chaperone/DNA topoisomerase II/histidine kinase"/>
    <property type="match status" value="1"/>
</dbReference>
<comment type="caution">
    <text evidence="11">The sequence shown here is derived from an EMBL/GenBank/DDBJ whole genome shotgun (WGS) entry which is preliminary data.</text>
</comment>
<dbReference type="PRINTS" id="PR00344">
    <property type="entry name" value="BCTRLSENSOR"/>
</dbReference>
<proteinExistence type="predicted"/>
<evidence type="ECO:0000256" key="2">
    <source>
        <dbReference type="ARBA" id="ARBA00004370"/>
    </source>
</evidence>
<evidence type="ECO:0000256" key="3">
    <source>
        <dbReference type="ARBA" id="ARBA00012438"/>
    </source>
</evidence>
<dbReference type="InterPro" id="IPR004358">
    <property type="entry name" value="Sig_transdc_His_kin-like_C"/>
</dbReference>
<accession>A0A369XJE4</accession>
<evidence type="ECO:0000259" key="7">
    <source>
        <dbReference type="PROSITE" id="PS50109"/>
    </source>
</evidence>
<dbReference type="EMBL" id="QPGA01000023">
    <property type="protein sequence ID" value="RDE50261.1"/>
    <property type="molecule type" value="Genomic_DNA"/>
</dbReference>
<evidence type="ECO:0000256" key="5">
    <source>
        <dbReference type="ARBA" id="ARBA00022989"/>
    </source>
</evidence>
<keyword evidence="4" id="KW-0812">Transmembrane</keyword>
<name>A0A369XJE4_9PROT</name>
<dbReference type="Gene3D" id="1.10.287.130">
    <property type="match status" value="1"/>
</dbReference>
<comment type="catalytic activity">
    <reaction evidence="1">
        <text>ATP + protein L-histidine = ADP + protein N-phospho-L-histidine.</text>
        <dbReference type="EC" id="2.7.13.3"/>
    </reaction>
</comment>
<dbReference type="SMART" id="SM00091">
    <property type="entry name" value="PAS"/>
    <property type="match status" value="2"/>
</dbReference>
<dbReference type="PROSITE" id="PS50109">
    <property type="entry name" value="HIS_KIN"/>
    <property type="match status" value="1"/>
</dbReference>
<dbReference type="Proteomes" id="UP000253831">
    <property type="component" value="Unassembled WGS sequence"/>
</dbReference>
<dbReference type="GO" id="GO:0004673">
    <property type="term" value="F:protein histidine kinase activity"/>
    <property type="evidence" value="ECO:0007669"/>
    <property type="project" value="UniProtKB-EC"/>
</dbReference>
<dbReference type="PANTHER" id="PTHR43065">
    <property type="entry name" value="SENSOR HISTIDINE KINASE"/>
    <property type="match status" value="1"/>
</dbReference>
<dbReference type="PROSITE" id="PS50113">
    <property type="entry name" value="PAC"/>
    <property type="match status" value="1"/>
</dbReference>
<evidence type="ECO:0000259" key="8">
    <source>
        <dbReference type="PROSITE" id="PS50112"/>
    </source>
</evidence>
<dbReference type="InterPro" id="IPR035965">
    <property type="entry name" value="PAS-like_dom_sf"/>
</dbReference>
<evidence type="ECO:0000256" key="4">
    <source>
        <dbReference type="ARBA" id="ARBA00022692"/>
    </source>
</evidence>
<dbReference type="PANTHER" id="PTHR43065:SF42">
    <property type="entry name" value="TWO-COMPONENT SENSOR PPRA"/>
    <property type="match status" value="1"/>
</dbReference>
<dbReference type="InterPro" id="IPR000700">
    <property type="entry name" value="PAS-assoc_C"/>
</dbReference>
<reference evidence="11 12" key="1">
    <citation type="submission" date="2018-05" db="EMBL/GenBank/DDBJ databases">
        <title>Integrated omic analyses show evidence that a Ca. Accumulibacter phosphatis strain performs denitrification under micro-aerobic conditions.</title>
        <authorList>
            <person name="Camejo P.Y."/>
            <person name="Katherine M.D."/>
            <person name="Daniel N.R."/>
        </authorList>
    </citation>
    <scope>NUCLEOTIDE SEQUENCE [LARGE SCALE GENOMIC DNA]</scope>
    <source>
        <strain evidence="11">UW-LDO-IC</strain>
    </source>
</reference>
<dbReference type="InterPro" id="IPR003594">
    <property type="entry name" value="HATPase_dom"/>
</dbReference>
<dbReference type="Pfam" id="PF08448">
    <property type="entry name" value="PAS_4"/>
    <property type="match status" value="1"/>
</dbReference>
<dbReference type="GO" id="GO:0016020">
    <property type="term" value="C:membrane"/>
    <property type="evidence" value="ECO:0007669"/>
    <property type="project" value="UniProtKB-SubCell"/>
</dbReference>
<dbReference type="GO" id="GO:0007165">
    <property type="term" value="P:signal transduction"/>
    <property type="evidence" value="ECO:0007669"/>
    <property type="project" value="UniProtKB-ARBA"/>
</dbReference>
<dbReference type="PROSITE" id="PS50839">
    <property type="entry name" value="CHASE"/>
    <property type="match status" value="1"/>
</dbReference>
<dbReference type="InterPro" id="IPR042240">
    <property type="entry name" value="CHASE_sf"/>
</dbReference>
<sequence>MFDQLRKYAAAYAVAIGGVVLTCWSSWNVREELQSSHRREFQWAASDRIESVRAVVDQGLDALREIRGLFYAAQELDESTFSAFADPILQRHPYIASLLWAPLQTAPQEEPSATVIGGVPTTTAAVKDTPLGTEREQRTRIPVVLAASRALSELAKGVDLNSSSELAALFARARESGKIAVSGRMTLARQGRNSLSVIYAALPIHAPASAQSSPAPEGFVLGVYDIEELVHFAIKRLEPRGVEVLVRDETTGDDAQFLPQILPQFLPQFIHFYPSRLEPGATATATGWLPEQDENQPRMVATIRVGDRSWTVTCVATHTFRSAEAFTEAHWSVMVTGLLFTALLSFYLVRSRRELDNRSQLAKTIFEREELLRQLAETVDVVFWAINAEATRLEYIGPAFRQLAGDEVELDSTAPSLLLDVFAPKDRRMLSEAIADVQADGGRFSLILPLSPGCRGQRNLLWLRVCGFPVRSPQHGLSRIVGFCEDITEHKLAEDALRDSETKLRTLFNHSPDLIFTVDEQARILFANRPLPHPFPDADDKRSELALPEHVRDAYLDKLRQVFASGQIEHCQYTADDASWWEIRMVPIGADNAANTGRAMTAVMVVITDITENRKLQWQAIRSARLASLGVLSAGIAHEISNPNHAIMANAPLLARIWQDALPILAEYEQEHGDFLLAGLSFAQARETISRGMADVGENARRIQKIIGNLKHLGKQDHGHMDELADIAKILKAVLTLLDARIRKESDCLTLALPEGLPPVRGNVQQLEQVFINVIVNALESLPDRSRSVKITAGLDRSASRIIVRVEDQGTGMSDEVMAQISEPFFTTKAERGGTGLGLSISSSIVEKHGGRLRFESNKSSGTTVSIYLPIVKEA</sequence>
<dbReference type="InterPro" id="IPR013656">
    <property type="entry name" value="PAS_4"/>
</dbReference>
<dbReference type="InterPro" id="IPR000014">
    <property type="entry name" value="PAS"/>
</dbReference>
<feature type="domain" description="Histidine kinase" evidence="7">
    <location>
        <begin position="635"/>
        <end position="873"/>
    </location>
</feature>
<evidence type="ECO:0000313" key="11">
    <source>
        <dbReference type="EMBL" id="RDE50261.1"/>
    </source>
</evidence>
<dbReference type="InterPro" id="IPR036890">
    <property type="entry name" value="HATPase_C_sf"/>
</dbReference>
<dbReference type="CDD" id="cd00075">
    <property type="entry name" value="HATPase"/>
    <property type="match status" value="1"/>
</dbReference>
<keyword evidence="6" id="KW-0472">Membrane</keyword>
<dbReference type="Gene3D" id="3.30.565.10">
    <property type="entry name" value="Histidine kinase-like ATPase, C-terminal domain"/>
    <property type="match status" value="1"/>
</dbReference>
<dbReference type="InterPro" id="IPR005467">
    <property type="entry name" value="His_kinase_dom"/>
</dbReference>
<feature type="domain" description="PAS" evidence="8">
    <location>
        <begin position="368"/>
        <end position="441"/>
    </location>
</feature>
<keyword evidence="5" id="KW-1133">Transmembrane helix</keyword>
<dbReference type="Gene3D" id="3.30.450.20">
    <property type="entry name" value="PAS domain"/>
    <property type="match status" value="2"/>
</dbReference>
<protein>
    <recommendedName>
        <fullName evidence="3">histidine kinase</fullName>
        <ecNumber evidence="3">2.7.13.3</ecNumber>
    </recommendedName>
</protein>
<dbReference type="SMART" id="SM00387">
    <property type="entry name" value="HATPase_c"/>
    <property type="match status" value="1"/>
</dbReference>
<feature type="domain" description="CHASE" evidence="10">
    <location>
        <begin position="72"/>
        <end position="237"/>
    </location>
</feature>
<dbReference type="InterPro" id="IPR006189">
    <property type="entry name" value="CHASE_dom"/>
</dbReference>
<dbReference type="Gene3D" id="3.30.450.350">
    <property type="entry name" value="CHASE domain"/>
    <property type="match status" value="1"/>
</dbReference>
<gene>
    <name evidence="11" type="ORF">DVS81_12395</name>
</gene>
<dbReference type="PROSITE" id="PS50112">
    <property type="entry name" value="PAS"/>
    <property type="match status" value="1"/>
</dbReference>
<dbReference type="Pfam" id="PF02518">
    <property type="entry name" value="HATPase_c"/>
    <property type="match status" value="1"/>
</dbReference>
<dbReference type="SUPFAM" id="SSF55785">
    <property type="entry name" value="PYP-like sensor domain (PAS domain)"/>
    <property type="match status" value="2"/>
</dbReference>
<evidence type="ECO:0000256" key="6">
    <source>
        <dbReference type="ARBA" id="ARBA00023136"/>
    </source>
</evidence>
<dbReference type="SMART" id="SM01079">
    <property type="entry name" value="CHASE"/>
    <property type="match status" value="1"/>
</dbReference>
<dbReference type="EC" id="2.7.13.3" evidence="3"/>
<evidence type="ECO:0000259" key="9">
    <source>
        <dbReference type="PROSITE" id="PS50113"/>
    </source>
</evidence>
<organism evidence="11 12">
    <name type="scientific">Candidatus Accumulibacter meliphilus</name>
    <dbReference type="NCBI Taxonomy" id="2211374"/>
    <lineage>
        <taxon>Bacteria</taxon>
        <taxon>Pseudomonadati</taxon>
        <taxon>Pseudomonadota</taxon>
        <taxon>Betaproteobacteria</taxon>
        <taxon>Candidatus Accumulibacter</taxon>
    </lineage>
</organism>